<dbReference type="EMBL" id="LR721753">
    <property type="protein sequence ID" value="VVV07060.1"/>
    <property type="molecule type" value="Genomic_DNA"/>
</dbReference>
<name>A0A5Q4ZYZ4_9GAMM</name>
<evidence type="ECO:0000313" key="1">
    <source>
        <dbReference type="EMBL" id="VVV07060.1"/>
    </source>
</evidence>
<accession>A0A5Q4ZYZ4</accession>
<reference evidence="1" key="1">
    <citation type="submission" date="2019-09" db="EMBL/GenBank/DDBJ databases">
        <authorList>
            <person name="Hjerde E."/>
        </authorList>
    </citation>
    <scope>NUCLEOTIDE SEQUENCE [LARGE SCALE GENOMIC DNA]</scope>
    <source>
        <strain evidence="1">06/09/160</strain>
        <plasmid evidence="1">pAWOD_2</plasmid>
    </source>
</reference>
<dbReference type="AlphaFoldDB" id="A0A5Q4ZYZ4"/>
<geneLocation type="plasmid" evidence="1">
    <name>pAWOD_2</name>
</geneLocation>
<keyword evidence="1" id="KW-0614">Plasmid</keyword>
<proteinExistence type="predicted"/>
<protein>
    <submittedName>
        <fullName evidence="1">Uncharacterized protein</fullName>
    </submittedName>
</protein>
<sequence>MCKSKSKSTSVALDHNWKITRLLDKDGVTESALVNVVTKKVYCHKPSEILIASEVELEGVLKVSSPIFWEQEVDKLDDLHNHYYFNGRLRNQSFKSSESLCAV</sequence>
<gene>
    <name evidence="1" type="ORF">AW0309160_04554</name>
</gene>
<organism evidence="1">
    <name type="scientific">Aliivibrio wodanis</name>
    <dbReference type="NCBI Taxonomy" id="80852"/>
    <lineage>
        <taxon>Bacteria</taxon>
        <taxon>Pseudomonadati</taxon>
        <taxon>Pseudomonadota</taxon>
        <taxon>Gammaproteobacteria</taxon>
        <taxon>Vibrionales</taxon>
        <taxon>Vibrionaceae</taxon>
        <taxon>Aliivibrio</taxon>
    </lineage>
</organism>